<evidence type="ECO:0000256" key="7">
    <source>
        <dbReference type="ARBA" id="ARBA00023136"/>
    </source>
</evidence>
<keyword evidence="5 8" id="KW-0067">ATP-binding</keyword>
<dbReference type="CDD" id="cd06174">
    <property type="entry name" value="MFS"/>
    <property type="match status" value="1"/>
</dbReference>
<evidence type="ECO:0000256" key="6">
    <source>
        <dbReference type="ARBA" id="ARBA00022989"/>
    </source>
</evidence>
<accession>A0ABP6UNX1</accession>
<sequence length="950" mass="108614">MYQKLRSFFKQTFDIRDGEIFISLLMQMYIFLIITVLLIVKPTINALFLSKLGADHLPYGYLIVALVAIISSYFYNGIIRNFSIKTVAVFTLIGFSISFTALSALMFFSILNNWVLYFFYINVALFAVLATSQFWILANLVYNAREAKRLFGFIGAGAIAGGVFGGYLTSILASLIGNRFLILIAAILILCCIPILHKVWGMRVSKLNTYVRKQRKETLKNSGESSFKIIVKSRHLSNLALIVGISVIIAKLVDFQFSDFAHKAILDSDELASFFGFWFSSFNVIALLIQLFLTNRILGVLGVTSTLLVLPLGIAFGCLVFLTFPELWVLIIIKGMDGSFKQSINKAATELSILPIPFLLKNQAKSFIDVVVDSIATGIAGFLLIFIIRKLDLSTSYITVIILLFLFVWILLIYKLRETYFNSFRSNLQKSVSFTPDAMKDFKKETTLDSSIRILTSGNDDEILVLMDRLDHFKMKPLKQYILQLLDHSSIKIKAAAVRQLYRYDKGTASDKVQSMLHIPDDTFVLVAMEYLVLHTNLKDTDIFNTYLDHETDYIANAALLCLAKESHTNQKIGVKYNLITRIESIIASLQESKSDFRKQEIGEVLITIAYSGKPKFYSVIWQYLEHPDSYVVMSAIKAAGITKDEQFVEVLVDFLEFKQYRKTVIKALKNYGEEITRTIFKYDREENISDKVRKYIPKVIEVFKTQTSVKMLFRLLTSKDVLIRLQASKSLSTLKRGNSSLVFNQRKINNRIFKESEFYKKTISSIATLQLKLDSSKLQDEMLIDTSTSLSMAREQLIEILNSQLDQCLECIFRLLSLKYDKTDMEFVYYGIKSDSREAQMNAIEFLDNLLQIKLKSTLLPLIEYHILETDNEFIKRSEFLHISEKRCLTLLMKNRGKKIKLATIKVMRYTGDSDYAKLLIPYKKHKNIEVQDAVKQALFSLIKSKIAV</sequence>
<dbReference type="InterPro" id="IPR016024">
    <property type="entry name" value="ARM-type_fold"/>
</dbReference>
<evidence type="ECO:0000313" key="10">
    <source>
        <dbReference type="Proteomes" id="UP001500459"/>
    </source>
</evidence>
<evidence type="ECO:0000313" key="9">
    <source>
        <dbReference type="EMBL" id="GAA3515639.1"/>
    </source>
</evidence>
<feature type="transmembrane region" description="Helical" evidence="8">
    <location>
        <begin position="20"/>
        <end position="39"/>
    </location>
</feature>
<keyword evidence="7 8" id="KW-0472">Membrane</keyword>
<feature type="transmembrane region" description="Helical" evidence="8">
    <location>
        <begin position="300"/>
        <end position="324"/>
    </location>
</feature>
<dbReference type="Pfam" id="PF03219">
    <property type="entry name" value="TLC"/>
    <property type="match status" value="1"/>
</dbReference>
<keyword evidence="6 8" id="KW-1133">Transmembrane helix</keyword>
<evidence type="ECO:0000256" key="8">
    <source>
        <dbReference type="RuleBase" id="RU363121"/>
    </source>
</evidence>
<comment type="similarity">
    <text evidence="8">Belongs to the ADP/ATP translocase tlc family.</text>
</comment>
<keyword evidence="2 8" id="KW-0813">Transport</keyword>
<evidence type="ECO:0000256" key="1">
    <source>
        <dbReference type="ARBA" id="ARBA00004141"/>
    </source>
</evidence>
<feature type="transmembrane region" description="Helical" evidence="8">
    <location>
        <begin position="236"/>
        <end position="253"/>
    </location>
</feature>
<keyword evidence="10" id="KW-1185">Reference proteome</keyword>
<feature type="transmembrane region" description="Helical" evidence="8">
    <location>
        <begin position="117"/>
        <end position="138"/>
    </location>
</feature>
<dbReference type="Proteomes" id="UP001500459">
    <property type="component" value="Unassembled WGS sequence"/>
</dbReference>
<feature type="transmembrane region" description="Helical" evidence="8">
    <location>
        <begin position="367"/>
        <end position="388"/>
    </location>
</feature>
<dbReference type="SUPFAM" id="SSF103473">
    <property type="entry name" value="MFS general substrate transporter"/>
    <property type="match status" value="1"/>
</dbReference>
<dbReference type="InterPro" id="IPR004667">
    <property type="entry name" value="ADP_ATP_car_bac_type"/>
</dbReference>
<comment type="caution">
    <text evidence="9">The sequence shown here is derived from an EMBL/GenBank/DDBJ whole genome shotgun (WGS) entry which is preliminary data.</text>
</comment>
<name>A0ABP6UNX1_9FLAO</name>
<evidence type="ECO:0000256" key="2">
    <source>
        <dbReference type="ARBA" id="ARBA00022448"/>
    </source>
</evidence>
<feature type="transmembrane region" description="Helical" evidence="8">
    <location>
        <begin position="394"/>
        <end position="414"/>
    </location>
</feature>
<feature type="transmembrane region" description="Helical" evidence="8">
    <location>
        <begin position="59"/>
        <end position="75"/>
    </location>
</feature>
<feature type="transmembrane region" description="Helical" evidence="8">
    <location>
        <begin position="180"/>
        <end position="200"/>
    </location>
</feature>
<gene>
    <name evidence="9" type="ORF">GCM10022393_31980</name>
</gene>
<dbReference type="PANTHER" id="PTHR43596:SF1">
    <property type="entry name" value="ADP,ATP CARRIER PROTEIN"/>
    <property type="match status" value="1"/>
</dbReference>
<dbReference type="RefSeq" id="WP_344929148.1">
    <property type="nucleotide sequence ID" value="NZ_BAABCW010000015.1"/>
</dbReference>
<feature type="transmembrane region" description="Helical" evidence="8">
    <location>
        <begin position="273"/>
        <end position="293"/>
    </location>
</feature>
<keyword evidence="4 8" id="KW-0547">Nucleotide-binding</keyword>
<dbReference type="Gene3D" id="1.25.10.10">
    <property type="entry name" value="Leucine-rich Repeat Variant"/>
    <property type="match status" value="1"/>
</dbReference>
<reference evidence="10" key="1">
    <citation type="journal article" date="2019" name="Int. J. Syst. Evol. Microbiol.">
        <title>The Global Catalogue of Microorganisms (GCM) 10K type strain sequencing project: providing services to taxonomists for standard genome sequencing and annotation.</title>
        <authorList>
            <consortium name="The Broad Institute Genomics Platform"/>
            <consortium name="The Broad Institute Genome Sequencing Center for Infectious Disease"/>
            <person name="Wu L."/>
            <person name="Ma J."/>
        </authorList>
    </citation>
    <scope>NUCLEOTIDE SEQUENCE [LARGE SCALE GENOMIC DNA]</scope>
    <source>
        <strain evidence="10">JCM 17106</strain>
    </source>
</reference>
<proteinExistence type="inferred from homology"/>
<dbReference type="InterPro" id="IPR011989">
    <property type="entry name" value="ARM-like"/>
</dbReference>
<evidence type="ECO:0000256" key="4">
    <source>
        <dbReference type="ARBA" id="ARBA00022741"/>
    </source>
</evidence>
<evidence type="ECO:0000256" key="5">
    <source>
        <dbReference type="ARBA" id="ARBA00022840"/>
    </source>
</evidence>
<comment type="subcellular location">
    <subcellularLocation>
        <location evidence="1 8">Membrane</location>
        <topology evidence="1 8">Multi-pass membrane protein</topology>
    </subcellularLocation>
</comment>
<dbReference type="PANTHER" id="PTHR43596">
    <property type="entry name" value="ADP,ATP CARRIER PROTEIN"/>
    <property type="match status" value="1"/>
</dbReference>
<dbReference type="InterPro" id="IPR036259">
    <property type="entry name" value="MFS_trans_sf"/>
</dbReference>
<dbReference type="EMBL" id="BAABCW010000015">
    <property type="protein sequence ID" value="GAA3515639.1"/>
    <property type="molecule type" value="Genomic_DNA"/>
</dbReference>
<protein>
    <recommendedName>
        <fullName evidence="8">ADP,ATP carrier protein</fullName>
    </recommendedName>
</protein>
<organism evidence="9 10">
    <name type="scientific">Aquimarina addita</name>
    <dbReference type="NCBI Taxonomy" id="870485"/>
    <lineage>
        <taxon>Bacteria</taxon>
        <taxon>Pseudomonadati</taxon>
        <taxon>Bacteroidota</taxon>
        <taxon>Flavobacteriia</taxon>
        <taxon>Flavobacteriales</taxon>
        <taxon>Flavobacteriaceae</taxon>
        <taxon>Aquimarina</taxon>
    </lineage>
</organism>
<feature type="transmembrane region" description="Helical" evidence="8">
    <location>
        <begin position="87"/>
        <end position="111"/>
    </location>
</feature>
<evidence type="ECO:0000256" key="3">
    <source>
        <dbReference type="ARBA" id="ARBA00022692"/>
    </source>
</evidence>
<keyword evidence="3 8" id="KW-0812">Transmembrane</keyword>
<dbReference type="SUPFAM" id="SSF48371">
    <property type="entry name" value="ARM repeat"/>
    <property type="match status" value="1"/>
</dbReference>
<feature type="transmembrane region" description="Helical" evidence="8">
    <location>
        <begin position="150"/>
        <end position="168"/>
    </location>
</feature>
<dbReference type="Gene3D" id="1.20.1250.20">
    <property type="entry name" value="MFS general substrate transporter like domains"/>
    <property type="match status" value="1"/>
</dbReference>